<protein>
    <submittedName>
        <fullName evidence="2">Uncharacterized protein</fullName>
    </submittedName>
</protein>
<feature type="compositionally biased region" description="Basic and acidic residues" evidence="1">
    <location>
        <begin position="29"/>
        <end position="48"/>
    </location>
</feature>
<feature type="region of interest" description="Disordered" evidence="1">
    <location>
        <begin position="129"/>
        <end position="161"/>
    </location>
</feature>
<dbReference type="EMBL" id="JABFOF010000007">
    <property type="protein sequence ID" value="KAG2390697.1"/>
    <property type="molecule type" value="Genomic_DNA"/>
</dbReference>
<dbReference type="Proteomes" id="UP000743370">
    <property type="component" value="Unassembled WGS sequence"/>
</dbReference>
<organism evidence="2 3">
    <name type="scientific">Phaseolus angularis</name>
    <name type="common">Azuki bean</name>
    <name type="synonym">Vigna angularis</name>
    <dbReference type="NCBI Taxonomy" id="3914"/>
    <lineage>
        <taxon>Eukaryota</taxon>
        <taxon>Viridiplantae</taxon>
        <taxon>Streptophyta</taxon>
        <taxon>Embryophyta</taxon>
        <taxon>Tracheophyta</taxon>
        <taxon>Spermatophyta</taxon>
        <taxon>Magnoliopsida</taxon>
        <taxon>eudicotyledons</taxon>
        <taxon>Gunneridae</taxon>
        <taxon>Pentapetalae</taxon>
        <taxon>rosids</taxon>
        <taxon>fabids</taxon>
        <taxon>Fabales</taxon>
        <taxon>Fabaceae</taxon>
        <taxon>Papilionoideae</taxon>
        <taxon>50 kb inversion clade</taxon>
        <taxon>NPAAA clade</taxon>
        <taxon>indigoferoid/millettioid clade</taxon>
        <taxon>Phaseoleae</taxon>
        <taxon>Vigna</taxon>
    </lineage>
</organism>
<comment type="caution">
    <text evidence="2">The sequence shown here is derived from an EMBL/GenBank/DDBJ whole genome shotgun (WGS) entry which is preliminary data.</text>
</comment>
<name>A0A8T0K0W2_PHAAN</name>
<evidence type="ECO:0000256" key="1">
    <source>
        <dbReference type="SAM" id="MobiDB-lite"/>
    </source>
</evidence>
<feature type="region of interest" description="Disordered" evidence="1">
    <location>
        <begin position="29"/>
        <end position="91"/>
    </location>
</feature>
<gene>
    <name evidence="2" type="ORF">HKW66_Vig0253650</name>
</gene>
<proteinExistence type="predicted"/>
<evidence type="ECO:0000313" key="3">
    <source>
        <dbReference type="Proteomes" id="UP000743370"/>
    </source>
</evidence>
<evidence type="ECO:0000313" key="2">
    <source>
        <dbReference type="EMBL" id="KAG2390697.1"/>
    </source>
</evidence>
<sequence length="176" mass="20345">MLFQCFEDLTVQSLMEDVERREEPCSIQRKINEKSDKNVTEKDYRSEEVAPATSINAEVDGKSNRETYSQESNDLDPTPKNTSPLQMNREDPSISQIKPFSSQVNDNNQSMLESKVEMVGQHNKIETKTQESEIEEFQKIDRKSEMTSDPEAMEQNFPDISSPNMNEVFAYFLLIF</sequence>
<reference evidence="2 3" key="1">
    <citation type="submission" date="2020-05" db="EMBL/GenBank/DDBJ databases">
        <title>Vigna angularis (adzuki bean) Var. LongXiaoDou No. 4 denovo assembly.</title>
        <authorList>
            <person name="Xiang H."/>
        </authorList>
    </citation>
    <scope>NUCLEOTIDE SEQUENCE [LARGE SCALE GENOMIC DNA]</scope>
    <source>
        <tissue evidence="2">Leaf</tissue>
    </source>
</reference>
<accession>A0A8T0K0W2</accession>
<dbReference type="AlphaFoldDB" id="A0A8T0K0W2"/>
<feature type="compositionally biased region" description="Basic and acidic residues" evidence="1">
    <location>
        <begin position="129"/>
        <end position="146"/>
    </location>
</feature>